<keyword evidence="1" id="KW-0812">Transmembrane</keyword>
<sequence length="140" mass="14393">MASSEESFLARRIDAAAAPLAVVDVVALAAVLTYGVIDHNGVDYLTTATGAWLLTLVPFLLGWAVVSPLVGAYSAGAAESAKAAIPLAVRAWVPAAAIGFALRASPLFSGGFRLIFGVVVFLAGGVALAGFRWLFFKLKG</sequence>
<feature type="transmembrane region" description="Helical" evidence="1">
    <location>
        <begin position="16"/>
        <end position="37"/>
    </location>
</feature>
<proteinExistence type="predicted"/>
<evidence type="ECO:0000256" key="1">
    <source>
        <dbReference type="SAM" id="Phobius"/>
    </source>
</evidence>
<feature type="transmembrane region" description="Helical" evidence="1">
    <location>
        <begin position="49"/>
        <end position="71"/>
    </location>
</feature>
<dbReference type="InterPro" id="IPR021414">
    <property type="entry name" value="DUF3054"/>
</dbReference>
<dbReference type="RefSeq" id="WP_185192625.1">
    <property type="nucleotide sequence ID" value="NZ_JACKXD010000002.1"/>
</dbReference>
<keyword evidence="1" id="KW-1133">Transmembrane helix</keyword>
<name>A0A7J9SJR7_9EURY</name>
<gene>
    <name evidence="2" type="ORF">H5V44_08235</name>
</gene>
<keyword evidence="3" id="KW-1185">Reference proteome</keyword>
<accession>A0A7J9SJR7</accession>
<keyword evidence="1" id="KW-0472">Membrane</keyword>
<protein>
    <submittedName>
        <fullName evidence="2">DUF3054 domain-containing protein</fullName>
    </submittedName>
</protein>
<evidence type="ECO:0000313" key="3">
    <source>
        <dbReference type="Proteomes" id="UP000546257"/>
    </source>
</evidence>
<dbReference type="Proteomes" id="UP000546257">
    <property type="component" value="Unassembled WGS sequence"/>
</dbReference>
<dbReference type="EMBL" id="JACKXD010000002">
    <property type="protein sequence ID" value="MBB6646276.1"/>
    <property type="molecule type" value="Genomic_DNA"/>
</dbReference>
<evidence type="ECO:0000313" key="2">
    <source>
        <dbReference type="EMBL" id="MBB6646276.1"/>
    </source>
</evidence>
<comment type="caution">
    <text evidence="2">The sequence shown here is derived from an EMBL/GenBank/DDBJ whole genome shotgun (WGS) entry which is preliminary data.</text>
</comment>
<dbReference type="AlphaFoldDB" id="A0A7J9SJR7"/>
<dbReference type="Pfam" id="PF11255">
    <property type="entry name" value="DUF3054"/>
    <property type="match status" value="1"/>
</dbReference>
<organism evidence="2 3">
    <name type="scientific">Halobellus ruber</name>
    <dbReference type="NCBI Taxonomy" id="2761102"/>
    <lineage>
        <taxon>Archaea</taxon>
        <taxon>Methanobacteriati</taxon>
        <taxon>Methanobacteriota</taxon>
        <taxon>Stenosarchaea group</taxon>
        <taxon>Halobacteria</taxon>
        <taxon>Halobacteriales</taxon>
        <taxon>Haloferacaceae</taxon>
        <taxon>Halobellus</taxon>
    </lineage>
</organism>
<feature type="transmembrane region" description="Helical" evidence="1">
    <location>
        <begin position="114"/>
        <end position="135"/>
    </location>
</feature>
<reference evidence="2 3" key="1">
    <citation type="submission" date="2020-08" db="EMBL/GenBank/DDBJ databases">
        <authorList>
            <person name="Seo M.-J."/>
        </authorList>
    </citation>
    <scope>NUCLEOTIDE SEQUENCE [LARGE SCALE GENOMIC DNA]</scope>
    <source>
        <strain evidence="2 3">MBLA0160</strain>
    </source>
</reference>